<dbReference type="InterPro" id="IPR010985">
    <property type="entry name" value="Ribbon_hlx_hlx"/>
</dbReference>
<sequence length="81" mass="9419">MDTKLTLKLDHEVIEKAKEYAKSKKTSLSSLIENYLQKITEDNKGKRKVTPLVKSLSGIVDLPKDYDHKEDYADYLINKYK</sequence>
<gene>
    <name evidence="1" type="ORF">QWY31_07420</name>
</gene>
<dbReference type="Pfam" id="PF19891">
    <property type="entry name" value="DUF6364"/>
    <property type="match status" value="1"/>
</dbReference>
<dbReference type="RefSeq" id="WP_320003850.1">
    <property type="nucleotide sequence ID" value="NZ_JAUHJS010000003.1"/>
</dbReference>
<organism evidence="1 2">
    <name type="scientific">Shiella aurantiaca</name>
    <dbReference type="NCBI Taxonomy" id="3058365"/>
    <lineage>
        <taxon>Bacteria</taxon>
        <taxon>Pseudomonadati</taxon>
        <taxon>Bacteroidota</taxon>
        <taxon>Cytophagia</taxon>
        <taxon>Cytophagales</taxon>
        <taxon>Shiellaceae</taxon>
        <taxon>Shiella</taxon>
    </lineage>
</organism>
<comment type="caution">
    <text evidence="1">The sequence shown here is derived from an EMBL/GenBank/DDBJ whole genome shotgun (WGS) entry which is preliminary data.</text>
</comment>
<keyword evidence="2" id="KW-1185">Reference proteome</keyword>
<name>A0ABT8F4E3_9BACT</name>
<protein>
    <submittedName>
        <fullName evidence="1">DUF6364 family protein</fullName>
    </submittedName>
</protein>
<dbReference type="InterPro" id="IPR045944">
    <property type="entry name" value="DUF6364"/>
</dbReference>
<dbReference type="Proteomes" id="UP001168552">
    <property type="component" value="Unassembled WGS sequence"/>
</dbReference>
<dbReference type="EMBL" id="JAUHJS010000003">
    <property type="protein sequence ID" value="MDN4165325.1"/>
    <property type="molecule type" value="Genomic_DNA"/>
</dbReference>
<evidence type="ECO:0000313" key="2">
    <source>
        <dbReference type="Proteomes" id="UP001168552"/>
    </source>
</evidence>
<proteinExistence type="predicted"/>
<evidence type="ECO:0000313" key="1">
    <source>
        <dbReference type="EMBL" id="MDN4165325.1"/>
    </source>
</evidence>
<reference evidence="1" key="1">
    <citation type="submission" date="2023-06" db="EMBL/GenBank/DDBJ databases">
        <title>Cytophagales bacterium Strain LB-30, isolated from soil.</title>
        <authorList>
            <person name="Liu B."/>
        </authorList>
    </citation>
    <scope>NUCLEOTIDE SEQUENCE</scope>
    <source>
        <strain evidence="1">LB-30</strain>
    </source>
</reference>
<dbReference type="SUPFAM" id="SSF47598">
    <property type="entry name" value="Ribbon-helix-helix"/>
    <property type="match status" value="1"/>
</dbReference>
<accession>A0ABT8F4E3</accession>